<dbReference type="Pfam" id="PF01529">
    <property type="entry name" value="DHHC"/>
    <property type="match status" value="1"/>
</dbReference>
<feature type="transmembrane region" description="Helical" evidence="8">
    <location>
        <begin position="266"/>
        <end position="294"/>
    </location>
</feature>
<dbReference type="EC" id="2.3.1.225" evidence="8"/>
<keyword evidence="5 8" id="KW-1133">Transmembrane helix</keyword>
<evidence type="ECO:0000256" key="7">
    <source>
        <dbReference type="ARBA" id="ARBA00023315"/>
    </source>
</evidence>
<feature type="region of interest" description="Disordered" evidence="9">
    <location>
        <begin position="425"/>
        <end position="449"/>
    </location>
</feature>
<comment type="subcellular location">
    <subcellularLocation>
        <location evidence="1">Membrane</location>
        <topology evidence="1">Multi-pass membrane protein</topology>
    </subcellularLocation>
</comment>
<dbReference type="PROSITE" id="PS50216">
    <property type="entry name" value="DHHC"/>
    <property type="match status" value="1"/>
</dbReference>
<reference evidence="11" key="1">
    <citation type="submission" date="2024-02" db="EMBL/GenBank/DDBJ databases">
        <authorList>
            <consortium name="ELIXIR-Norway"/>
            <consortium name="Elixir Norway"/>
        </authorList>
    </citation>
    <scope>NUCLEOTIDE SEQUENCE</scope>
</reference>
<dbReference type="Proteomes" id="UP001497512">
    <property type="component" value="Chromosome 18"/>
</dbReference>
<organism evidence="11 12">
    <name type="scientific">Sphagnum troendelagicum</name>
    <dbReference type="NCBI Taxonomy" id="128251"/>
    <lineage>
        <taxon>Eukaryota</taxon>
        <taxon>Viridiplantae</taxon>
        <taxon>Streptophyta</taxon>
        <taxon>Embryophyta</taxon>
        <taxon>Bryophyta</taxon>
        <taxon>Sphagnophytina</taxon>
        <taxon>Sphagnopsida</taxon>
        <taxon>Sphagnales</taxon>
        <taxon>Sphagnaceae</taxon>
        <taxon>Sphagnum</taxon>
    </lineage>
</organism>
<evidence type="ECO:0000259" key="10">
    <source>
        <dbReference type="Pfam" id="PF01529"/>
    </source>
</evidence>
<name>A0ABP0U269_9BRYO</name>
<dbReference type="InterPro" id="IPR001594">
    <property type="entry name" value="Palmitoyltrfase_DHHC"/>
</dbReference>
<dbReference type="PANTHER" id="PTHR22883:SF203">
    <property type="entry name" value="PALMITOYLTRANSFERASE"/>
    <property type="match status" value="1"/>
</dbReference>
<dbReference type="PANTHER" id="PTHR22883">
    <property type="entry name" value="ZINC FINGER DHHC DOMAIN CONTAINING PROTEIN"/>
    <property type="match status" value="1"/>
</dbReference>
<evidence type="ECO:0000256" key="3">
    <source>
        <dbReference type="ARBA" id="ARBA00022679"/>
    </source>
</evidence>
<comment type="catalytic activity">
    <reaction evidence="8">
        <text>L-cysteinyl-[protein] + hexadecanoyl-CoA = S-hexadecanoyl-L-cysteinyl-[protein] + CoA</text>
        <dbReference type="Rhea" id="RHEA:36683"/>
        <dbReference type="Rhea" id="RHEA-COMP:10131"/>
        <dbReference type="Rhea" id="RHEA-COMP:11032"/>
        <dbReference type="ChEBI" id="CHEBI:29950"/>
        <dbReference type="ChEBI" id="CHEBI:57287"/>
        <dbReference type="ChEBI" id="CHEBI:57379"/>
        <dbReference type="ChEBI" id="CHEBI:74151"/>
        <dbReference type="EC" id="2.3.1.225"/>
    </reaction>
</comment>
<accession>A0ABP0U269</accession>
<evidence type="ECO:0000313" key="12">
    <source>
        <dbReference type="Proteomes" id="UP001497512"/>
    </source>
</evidence>
<evidence type="ECO:0000256" key="8">
    <source>
        <dbReference type="RuleBase" id="RU079119"/>
    </source>
</evidence>
<gene>
    <name evidence="11" type="ORF">CSSPTR1EN2_LOCUS10440</name>
</gene>
<comment type="similarity">
    <text evidence="2 8">Belongs to the DHHC palmitoyltransferase family.</text>
</comment>
<evidence type="ECO:0000256" key="1">
    <source>
        <dbReference type="ARBA" id="ARBA00004141"/>
    </source>
</evidence>
<proteinExistence type="inferred from homology"/>
<evidence type="ECO:0000256" key="2">
    <source>
        <dbReference type="ARBA" id="ARBA00008574"/>
    </source>
</evidence>
<feature type="compositionally biased region" description="Basic and acidic residues" evidence="9">
    <location>
        <begin position="610"/>
        <end position="619"/>
    </location>
</feature>
<keyword evidence="12" id="KW-1185">Reference proteome</keyword>
<keyword evidence="6 8" id="KW-0472">Membrane</keyword>
<feature type="domain" description="Palmitoyltransferase DHHC" evidence="10">
    <location>
        <begin position="170"/>
        <end position="305"/>
    </location>
</feature>
<evidence type="ECO:0000256" key="9">
    <source>
        <dbReference type="SAM" id="MobiDB-lite"/>
    </source>
</evidence>
<dbReference type="EMBL" id="OZ019910">
    <property type="protein sequence ID" value="CAK9210999.1"/>
    <property type="molecule type" value="Genomic_DNA"/>
</dbReference>
<sequence>MVRRHGCHLPAHPFQVLAVTTFFLLAISFYIFLAPFLWLAGLESAAFVVYSPLVLSVFLLYIRCCAIDPADPAVFGNLAFTKHNEQILTAKTARGAALAPALSNPSPRIRPDGTDQESRIQYVKQVRIGWSTPRSLYSFAGLSRVFCSWLVSDDYCFDKSKLQQPVAEDDILFCTLCNAEVHKYSKHCRSCDKCVDGFDHHCRWLNNCVGRRNYASFVALMATSLLLLVLEWGIGTAVFARCLLDKIGTEDQIVNKLGSGFPATPFAIVVAVCTVLAFLATIPLGELFFFHLILIKKGITTYEYVVAMRAQKEAPLLEEVHIPPTSPLSPIAIGACQQLFAWGPHGDTSQAIQNEKQTDKPSERVNESDLVDAGAACQQKQNLENVKISAWKLAKLNAEEAAEARANARRRSSVLKQLWPHDSGGGAHLTNCSTSSNLSSRSSSSAGHGLKDVLHSSREEVITVMDLPHPLMTGRESESLCLAADTVEMGSKSPQNPNSDNATCTLPYLISTSILPSERYVLLDQSESFAADGARGAPLEPMHSASISTVPVMTTTSSAYQGVLLSDHNPMQETGAVTSHSSKGVSRDGADASVQIETGRSLHYQGQNMSDKDVKRTSDSGKLSGLDTVEEDMSRRPACKPEIAISTDTSTSAFASDEIHHYGERLETSMLLSTSSDADLVSYELDLSQLCASRSNTSILLELSARVNSSSDHSIPAVAH</sequence>
<evidence type="ECO:0000256" key="6">
    <source>
        <dbReference type="ARBA" id="ARBA00023136"/>
    </source>
</evidence>
<keyword evidence="3 8" id="KW-0808">Transferase</keyword>
<keyword evidence="7 8" id="KW-0012">Acyltransferase</keyword>
<feature type="compositionally biased region" description="Low complexity" evidence="9">
    <location>
        <begin position="433"/>
        <end position="445"/>
    </location>
</feature>
<feature type="transmembrane region" description="Helical" evidence="8">
    <location>
        <begin position="12"/>
        <end position="38"/>
    </location>
</feature>
<keyword evidence="4 8" id="KW-0812">Transmembrane</keyword>
<protein>
    <recommendedName>
        <fullName evidence="8">S-acyltransferase</fullName>
        <ecNumber evidence="8">2.3.1.225</ecNumber>
    </recommendedName>
    <alternativeName>
        <fullName evidence="8">Palmitoyltransferase</fullName>
    </alternativeName>
</protein>
<feature type="transmembrane region" description="Helical" evidence="8">
    <location>
        <begin position="44"/>
        <end position="62"/>
    </location>
</feature>
<dbReference type="InterPro" id="IPR039859">
    <property type="entry name" value="PFA4/ZDH16/20/ERF2-like"/>
</dbReference>
<comment type="domain">
    <text evidence="8">The DHHC domain is required for palmitoyltransferase activity.</text>
</comment>
<evidence type="ECO:0000256" key="4">
    <source>
        <dbReference type="ARBA" id="ARBA00022692"/>
    </source>
</evidence>
<feature type="region of interest" description="Disordered" evidence="9">
    <location>
        <begin position="606"/>
        <end position="636"/>
    </location>
</feature>
<feature type="transmembrane region" description="Helical" evidence="8">
    <location>
        <begin position="214"/>
        <end position="234"/>
    </location>
</feature>
<evidence type="ECO:0000256" key="5">
    <source>
        <dbReference type="ARBA" id="ARBA00022989"/>
    </source>
</evidence>
<evidence type="ECO:0000313" key="11">
    <source>
        <dbReference type="EMBL" id="CAK9210999.1"/>
    </source>
</evidence>